<evidence type="ECO:0000313" key="3">
    <source>
        <dbReference type="Proteomes" id="UP000289996"/>
    </source>
</evidence>
<dbReference type="InterPro" id="IPR012338">
    <property type="entry name" value="Beta-lactam/transpept-like"/>
</dbReference>
<sequence>MKKGVWLGVIGILLLGGLVVQPKSVQATSLKSERSAIKKIAKQDLKSLGGRWSVQITRLGKQPLSVQTGNHKIGRQRSASTIKVFIMLTIYHRVQKHQIKLTAQNQQDLTLMIHNSDNAAANRLITRAGGLKMVTKTAHQFGFKQTSLQRHLLDTAALQRGYDNYTSVQDLTAFLTKMYRHQLLGKTYDRKMLTLLKGCRNHSKLPYLVKNATVYNKTGEYPDKGVQNDAALFKTKYGVYSIVVLAQSGSQVQQYRGMNRLGRDIVTYLNQHPAKQSRQNTSSHLTLQPRLSSLVAIVSLENSAKPTMLPKFFDHGYFER</sequence>
<dbReference type="SUPFAM" id="SSF56601">
    <property type="entry name" value="beta-lactamase/transpeptidase-like"/>
    <property type="match status" value="1"/>
</dbReference>
<dbReference type="Proteomes" id="UP000289996">
    <property type="component" value="Unassembled WGS sequence"/>
</dbReference>
<dbReference type="Pfam" id="PF13354">
    <property type="entry name" value="Beta-lactamase2"/>
    <property type="match status" value="1"/>
</dbReference>
<feature type="domain" description="Beta-lactamase class A catalytic" evidence="1">
    <location>
        <begin position="109"/>
        <end position="245"/>
    </location>
</feature>
<dbReference type="PANTHER" id="PTHR35333:SF3">
    <property type="entry name" value="BETA-LACTAMASE-TYPE TRANSPEPTIDASE FOLD CONTAINING PROTEIN"/>
    <property type="match status" value="1"/>
</dbReference>
<organism evidence="2 3">
    <name type="scientific">Lactiplantibacillus mudanjiangensis</name>
    <dbReference type="NCBI Taxonomy" id="1296538"/>
    <lineage>
        <taxon>Bacteria</taxon>
        <taxon>Bacillati</taxon>
        <taxon>Bacillota</taxon>
        <taxon>Bacilli</taxon>
        <taxon>Lactobacillales</taxon>
        <taxon>Lactobacillaceae</taxon>
        <taxon>Lactiplantibacillus</taxon>
    </lineage>
</organism>
<proteinExistence type="predicted"/>
<dbReference type="InterPro" id="IPR000871">
    <property type="entry name" value="Beta-lactam_class-A"/>
</dbReference>
<keyword evidence="3" id="KW-1185">Reference proteome</keyword>
<dbReference type="GO" id="GO:0046677">
    <property type="term" value="P:response to antibiotic"/>
    <property type="evidence" value="ECO:0007669"/>
    <property type="project" value="InterPro"/>
</dbReference>
<dbReference type="InterPro" id="IPR045155">
    <property type="entry name" value="Beta-lactam_cat"/>
</dbReference>
<dbReference type="PANTHER" id="PTHR35333">
    <property type="entry name" value="BETA-LACTAMASE"/>
    <property type="match status" value="1"/>
</dbReference>
<evidence type="ECO:0000313" key="2">
    <source>
        <dbReference type="EMBL" id="VDG27108.1"/>
    </source>
</evidence>
<reference evidence="2 3" key="1">
    <citation type="submission" date="2018-11" db="EMBL/GenBank/DDBJ databases">
        <authorList>
            <person name="Wuyts S."/>
        </authorList>
    </citation>
    <scope>NUCLEOTIDE SEQUENCE [LARGE SCALE GENOMIC DNA]</scope>
    <source>
        <strain evidence="2">Lactobacillus mudanjiangensis AMBF249</strain>
    </source>
</reference>
<accession>A0A660E2M8</accession>
<gene>
    <name evidence="2" type="ORF">MUDAN_MDHGFNIF_02090</name>
</gene>
<name>A0A660E2M8_9LACO</name>
<protein>
    <submittedName>
        <fullName evidence="2">Beta-lactamase [Lactobacillus koreensis]</fullName>
    </submittedName>
</protein>
<dbReference type="Gene3D" id="3.40.710.10">
    <property type="entry name" value="DD-peptidase/beta-lactamase superfamily"/>
    <property type="match status" value="1"/>
</dbReference>
<dbReference type="GO" id="GO:0008800">
    <property type="term" value="F:beta-lactamase activity"/>
    <property type="evidence" value="ECO:0007669"/>
    <property type="project" value="InterPro"/>
</dbReference>
<dbReference type="GO" id="GO:0030655">
    <property type="term" value="P:beta-lactam antibiotic catabolic process"/>
    <property type="evidence" value="ECO:0007669"/>
    <property type="project" value="InterPro"/>
</dbReference>
<dbReference type="RefSeq" id="WP_130846291.1">
    <property type="nucleotide sequence ID" value="NZ_BJDY01000007.1"/>
</dbReference>
<dbReference type="EMBL" id="UYIG01000002">
    <property type="protein sequence ID" value="VDG27108.1"/>
    <property type="molecule type" value="Genomic_DNA"/>
</dbReference>
<dbReference type="AlphaFoldDB" id="A0A660E2M8"/>
<dbReference type="OrthoDB" id="9775096at2"/>
<evidence type="ECO:0000259" key="1">
    <source>
        <dbReference type="Pfam" id="PF13354"/>
    </source>
</evidence>